<evidence type="ECO:0000256" key="1">
    <source>
        <dbReference type="SAM" id="MobiDB-lite"/>
    </source>
</evidence>
<feature type="region of interest" description="Disordered" evidence="1">
    <location>
        <begin position="314"/>
        <end position="336"/>
    </location>
</feature>
<dbReference type="AlphaFoldDB" id="A0A843THM6"/>
<name>A0A843THM6_COLES</name>
<evidence type="ECO:0000313" key="2">
    <source>
        <dbReference type="EMBL" id="MQL68993.1"/>
    </source>
</evidence>
<organism evidence="2 3">
    <name type="scientific">Colocasia esculenta</name>
    <name type="common">Wild taro</name>
    <name type="synonym">Arum esculentum</name>
    <dbReference type="NCBI Taxonomy" id="4460"/>
    <lineage>
        <taxon>Eukaryota</taxon>
        <taxon>Viridiplantae</taxon>
        <taxon>Streptophyta</taxon>
        <taxon>Embryophyta</taxon>
        <taxon>Tracheophyta</taxon>
        <taxon>Spermatophyta</taxon>
        <taxon>Magnoliopsida</taxon>
        <taxon>Liliopsida</taxon>
        <taxon>Araceae</taxon>
        <taxon>Aroideae</taxon>
        <taxon>Colocasieae</taxon>
        <taxon>Colocasia</taxon>
    </lineage>
</organism>
<dbReference type="EMBL" id="NMUH01000026">
    <property type="protein sequence ID" value="MQL68993.1"/>
    <property type="molecule type" value="Genomic_DNA"/>
</dbReference>
<evidence type="ECO:0000313" key="3">
    <source>
        <dbReference type="Proteomes" id="UP000652761"/>
    </source>
</evidence>
<keyword evidence="3" id="KW-1185">Reference proteome</keyword>
<sequence>MSDPSLQATGNSVLHLPSCKAEFAGNNYSASLSFPTFQNFMAGAAAASSAATPFTCRAAALLPPLARNDRALWSRGGPAECSFRQGGSICAGKCLFLATSQSGSSPGRSPLWSSSFSSHRRLCVRCLDKPSGNILEHVSDHPQPSHTDLPLRSSDGAAEVTSLKYRSEVSKVQARKFQNRFLMFTRLGSVINDAAESFFKSEIRKRLFVTAVLILVSRVGYFIPLPGFDRRLIPEDYLTFASGSMDGDWKYGINQETAGIAIDKRMGTKVTFVDSESSRLFHSLIGTLFSTDQKELLEELLLPVQFLGVHGVGSCGPERESKEEEEEEEKIEIAGEREDKERVANKTYNHKIIGSTLMGLVMNRHLFRWFDGQN</sequence>
<protein>
    <submittedName>
        <fullName evidence="2">Uncharacterized protein</fullName>
    </submittedName>
</protein>
<dbReference type="Proteomes" id="UP000652761">
    <property type="component" value="Unassembled WGS sequence"/>
</dbReference>
<dbReference type="InterPro" id="IPR023201">
    <property type="entry name" value="SecY_dom_sf"/>
</dbReference>
<gene>
    <name evidence="2" type="ORF">Taro_001261</name>
</gene>
<dbReference type="Gene3D" id="1.10.3370.10">
    <property type="entry name" value="SecY subunit domain"/>
    <property type="match status" value="1"/>
</dbReference>
<proteinExistence type="predicted"/>
<reference evidence="2" key="1">
    <citation type="submission" date="2017-07" db="EMBL/GenBank/DDBJ databases">
        <title>Taro Niue Genome Assembly and Annotation.</title>
        <authorList>
            <person name="Atibalentja N."/>
            <person name="Keating K."/>
            <person name="Fields C.J."/>
        </authorList>
    </citation>
    <scope>NUCLEOTIDE SEQUENCE</scope>
    <source>
        <strain evidence="2">Niue_2</strain>
        <tissue evidence="2">Leaf</tissue>
    </source>
</reference>
<dbReference type="SUPFAM" id="SSF103491">
    <property type="entry name" value="Preprotein translocase SecY subunit"/>
    <property type="match status" value="1"/>
</dbReference>
<comment type="caution">
    <text evidence="2">The sequence shown here is derived from an EMBL/GenBank/DDBJ whole genome shotgun (WGS) entry which is preliminary data.</text>
</comment>
<accession>A0A843THM6</accession>
<dbReference type="OrthoDB" id="1903502at2759"/>